<dbReference type="Gene3D" id="3.30.70.330">
    <property type="match status" value="1"/>
</dbReference>
<feature type="compositionally biased region" description="Basic residues" evidence="5">
    <location>
        <begin position="519"/>
        <end position="534"/>
    </location>
</feature>
<feature type="region of interest" description="Disordered" evidence="5">
    <location>
        <begin position="511"/>
        <end position="542"/>
    </location>
</feature>
<dbReference type="InterPro" id="IPR035979">
    <property type="entry name" value="RBD_domain_sf"/>
</dbReference>
<keyword evidence="3" id="KW-0539">Nucleus</keyword>
<reference evidence="7 8" key="1">
    <citation type="journal article" date="2021" name="Environ. Microbiol.">
        <title>Gene family expansions and transcriptome signatures uncover fungal adaptations to wood decay.</title>
        <authorList>
            <person name="Hage H."/>
            <person name="Miyauchi S."/>
            <person name="Viragh M."/>
            <person name="Drula E."/>
            <person name="Min B."/>
            <person name="Chaduli D."/>
            <person name="Navarro D."/>
            <person name="Favel A."/>
            <person name="Norest M."/>
            <person name="Lesage-Meessen L."/>
            <person name="Balint B."/>
            <person name="Merenyi Z."/>
            <person name="de Eugenio L."/>
            <person name="Morin E."/>
            <person name="Martinez A.T."/>
            <person name="Baldrian P."/>
            <person name="Stursova M."/>
            <person name="Martinez M.J."/>
            <person name="Novotny C."/>
            <person name="Magnuson J.K."/>
            <person name="Spatafora J.W."/>
            <person name="Maurice S."/>
            <person name="Pangilinan J."/>
            <person name="Andreopoulos W."/>
            <person name="LaButti K."/>
            <person name="Hundley H."/>
            <person name="Na H."/>
            <person name="Kuo A."/>
            <person name="Barry K."/>
            <person name="Lipzen A."/>
            <person name="Henrissat B."/>
            <person name="Riley R."/>
            <person name="Ahrendt S."/>
            <person name="Nagy L.G."/>
            <person name="Grigoriev I.V."/>
            <person name="Martin F."/>
            <person name="Rosso M.N."/>
        </authorList>
    </citation>
    <scope>NUCLEOTIDE SEQUENCE [LARGE SCALE GENOMIC DNA]</scope>
    <source>
        <strain evidence="7 8">CIRM-BRFM 1785</strain>
    </source>
</reference>
<evidence type="ECO:0000313" key="7">
    <source>
        <dbReference type="EMBL" id="KAH9839718.1"/>
    </source>
</evidence>
<organism evidence="7 8">
    <name type="scientific">Rhodofomes roseus</name>
    <dbReference type="NCBI Taxonomy" id="34475"/>
    <lineage>
        <taxon>Eukaryota</taxon>
        <taxon>Fungi</taxon>
        <taxon>Dikarya</taxon>
        <taxon>Basidiomycota</taxon>
        <taxon>Agaricomycotina</taxon>
        <taxon>Agaricomycetes</taxon>
        <taxon>Polyporales</taxon>
        <taxon>Rhodofomes</taxon>
    </lineage>
</organism>
<feature type="region of interest" description="Disordered" evidence="5">
    <location>
        <begin position="157"/>
        <end position="204"/>
    </location>
</feature>
<dbReference type="InterPro" id="IPR012677">
    <property type="entry name" value="Nucleotide-bd_a/b_plait_sf"/>
</dbReference>
<keyword evidence="8" id="KW-1185">Reference proteome</keyword>
<proteinExistence type="predicted"/>
<evidence type="ECO:0000256" key="5">
    <source>
        <dbReference type="SAM" id="MobiDB-lite"/>
    </source>
</evidence>
<dbReference type="RefSeq" id="XP_047781368.1">
    <property type="nucleotide sequence ID" value="XM_047926351.1"/>
</dbReference>
<evidence type="ECO:0000256" key="1">
    <source>
        <dbReference type="ARBA" id="ARBA00004604"/>
    </source>
</evidence>
<protein>
    <recommendedName>
        <fullName evidence="6">RRM domain-containing protein</fullName>
    </recommendedName>
</protein>
<gene>
    <name evidence="7" type="ORF">C8Q71DRAFT_830229</name>
</gene>
<feature type="compositionally biased region" description="Acidic residues" evidence="5">
    <location>
        <begin position="242"/>
        <end position="251"/>
    </location>
</feature>
<dbReference type="PANTHER" id="PTHR48029:SF1">
    <property type="entry name" value="NUCLEOLAR PROTEIN 8"/>
    <property type="match status" value="1"/>
</dbReference>
<accession>A0ABQ8KMS6</accession>
<comment type="subcellular location">
    <subcellularLocation>
        <location evidence="1">Nucleus</location>
        <location evidence="1">Nucleolus</location>
    </subcellularLocation>
</comment>
<feature type="region of interest" description="Disordered" evidence="5">
    <location>
        <begin position="101"/>
        <end position="123"/>
    </location>
</feature>
<feature type="region of interest" description="Disordered" evidence="5">
    <location>
        <begin position="236"/>
        <end position="312"/>
    </location>
</feature>
<dbReference type="SMART" id="SM00360">
    <property type="entry name" value="RRM"/>
    <property type="match status" value="1"/>
</dbReference>
<evidence type="ECO:0000256" key="2">
    <source>
        <dbReference type="ARBA" id="ARBA00022884"/>
    </source>
</evidence>
<feature type="region of interest" description="Disordered" evidence="5">
    <location>
        <begin position="361"/>
        <end position="397"/>
    </location>
</feature>
<dbReference type="InterPro" id="IPR034138">
    <property type="entry name" value="NOP8_RRM"/>
</dbReference>
<dbReference type="EMBL" id="JADCUA010000005">
    <property type="protein sequence ID" value="KAH9839718.1"/>
    <property type="molecule type" value="Genomic_DNA"/>
</dbReference>
<feature type="compositionally biased region" description="Polar residues" evidence="5">
    <location>
        <begin position="273"/>
        <end position="282"/>
    </location>
</feature>
<dbReference type="InterPro" id="IPR000504">
    <property type="entry name" value="RRM_dom"/>
</dbReference>
<dbReference type="SUPFAM" id="SSF54928">
    <property type="entry name" value="RNA-binding domain, RBD"/>
    <property type="match status" value="1"/>
</dbReference>
<evidence type="ECO:0000256" key="4">
    <source>
        <dbReference type="PROSITE-ProRule" id="PRU00176"/>
    </source>
</evidence>
<evidence type="ECO:0000313" key="8">
    <source>
        <dbReference type="Proteomes" id="UP000814176"/>
    </source>
</evidence>
<evidence type="ECO:0000259" key="6">
    <source>
        <dbReference type="PROSITE" id="PS50102"/>
    </source>
</evidence>
<comment type="caution">
    <text evidence="7">The sequence shown here is derived from an EMBL/GenBank/DDBJ whole genome shotgun (WGS) entry which is preliminary data.</text>
</comment>
<dbReference type="PANTHER" id="PTHR48029">
    <property type="entry name" value="NUCLEOLAR PROTEIN 8"/>
    <property type="match status" value="1"/>
</dbReference>
<dbReference type="PROSITE" id="PS50102">
    <property type="entry name" value="RRM"/>
    <property type="match status" value="1"/>
</dbReference>
<feature type="domain" description="RRM" evidence="6">
    <location>
        <begin position="7"/>
        <end position="87"/>
    </location>
</feature>
<feature type="compositionally biased region" description="Basic and acidic residues" evidence="5">
    <location>
        <begin position="101"/>
        <end position="111"/>
    </location>
</feature>
<keyword evidence="2 4" id="KW-0694">RNA-binding</keyword>
<evidence type="ECO:0000256" key="3">
    <source>
        <dbReference type="ARBA" id="ARBA00023242"/>
    </source>
</evidence>
<sequence length="542" mass="59374">MDEIITKRLHVSGLTPAITPDDLAKRLGSFGTIKAMDGFGSMDAVGQPRKFGYITLEATKKNLGRCMNLLSGATWKGAKLRLGEARPDYRERIAQEHEAVKRAASEAAGDRPRKRQRLPRGVQGVHAADMSLVTPENVASRAGWRVTPLGRLIRPIRVRPDHPLPDPQEISATGKGKAAEKAGGRKKKRVKEPPTRAQRRRIDPTIWGSEHLKGMFLEDAVVASAPINIPAAIVEGSISDESTSDESEDAASDSGASESDDSSSAEQDATTDGHLNTTSGETKTSRRVSPALRTPEPAIRIRTGSQDHTQNDLREETQKSLGLLQALFGEGDDDWGDKESVGSIIEEDDRTQRTANAAVEDLAEQGQEEDAVDEESVEDVIAHAEQPVPGPSSKASAPVQVTKLKDLFAPREEDVGFSLLGHLDLDLELDDEVDLHLPSQPQAQSEPAALPLPTAIPSLPSFDPKAPLFFPLPAEERNRGRVYDVLDPTNWRTWFYRTDSEEEVQKRWEEAKGELTSGWKRRHREAVKSRRRRGGGPGDAEL</sequence>
<dbReference type="Proteomes" id="UP000814176">
    <property type="component" value="Unassembled WGS sequence"/>
</dbReference>
<dbReference type="CDD" id="cd12226">
    <property type="entry name" value="RRM_NOL8"/>
    <property type="match status" value="1"/>
</dbReference>
<name>A0ABQ8KMS6_9APHY</name>
<feature type="compositionally biased region" description="Acidic residues" evidence="5">
    <location>
        <begin position="361"/>
        <end position="378"/>
    </location>
</feature>
<dbReference type="GeneID" id="72007083"/>